<name>A0A8A4TSV3_SULCO</name>
<dbReference type="EMBL" id="CP071793">
    <property type="protein sequence ID" value="QTD52620.1"/>
    <property type="molecule type" value="Genomic_DNA"/>
</dbReference>
<keyword evidence="1" id="KW-0812">Transmembrane</keyword>
<evidence type="ECO:0000313" key="3">
    <source>
        <dbReference type="Proteomes" id="UP000663929"/>
    </source>
</evidence>
<keyword evidence="3" id="KW-1185">Reference proteome</keyword>
<evidence type="ECO:0000313" key="2">
    <source>
        <dbReference type="EMBL" id="QTD52620.1"/>
    </source>
</evidence>
<gene>
    <name evidence="2" type="ORF">J3U87_09110</name>
</gene>
<reference evidence="2" key="1">
    <citation type="submission" date="2021-03" db="EMBL/GenBank/DDBJ databases">
        <title>Acanthopleuribacteraceae sp. M133.</title>
        <authorList>
            <person name="Wang G."/>
        </authorList>
    </citation>
    <scope>NUCLEOTIDE SEQUENCE</scope>
    <source>
        <strain evidence="2">M133</strain>
    </source>
</reference>
<sequence length="151" mass="17144">MYEAVKFLHIISAMVFFGLPFTFGRWYRSCLEPGQEPALVASLQKMRQFLNVHMNIMGLVTLGTGIYLATATDMWKGPEKWVHAAPVLMLLSLFNVNIFLSAPINGFIQELSKDGDRQQVHLKIRKRIAAFSGIQHTLVTILTAMMVFRPF</sequence>
<dbReference type="Proteomes" id="UP000663929">
    <property type="component" value="Chromosome"/>
</dbReference>
<keyword evidence="1" id="KW-0472">Membrane</keyword>
<dbReference type="KEGG" id="scor:J3U87_09110"/>
<evidence type="ECO:0000256" key="1">
    <source>
        <dbReference type="SAM" id="Phobius"/>
    </source>
</evidence>
<keyword evidence="1" id="KW-1133">Transmembrane helix</keyword>
<feature type="transmembrane region" description="Helical" evidence="1">
    <location>
        <begin position="6"/>
        <end position="27"/>
    </location>
</feature>
<feature type="transmembrane region" description="Helical" evidence="1">
    <location>
        <begin position="128"/>
        <end position="148"/>
    </location>
</feature>
<organism evidence="2 3">
    <name type="scientific">Sulfidibacter corallicola</name>
    <dbReference type="NCBI Taxonomy" id="2818388"/>
    <lineage>
        <taxon>Bacteria</taxon>
        <taxon>Pseudomonadati</taxon>
        <taxon>Acidobacteriota</taxon>
        <taxon>Holophagae</taxon>
        <taxon>Acanthopleuribacterales</taxon>
        <taxon>Acanthopleuribacteraceae</taxon>
        <taxon>Sulfidibacter</taxon>
    </lineage>
</organism>
<feature type="transmembrane region" description="Helical" evidence="1">
    <location>
        <begin position="48"/>
        <end position="69"/>
    </location>
</feature>
<feature type="transmembrane region" description="Helical" evidence="1">
    <location>
        <begin position="81"/>
        <end position="108"/>
    </location>
</feature>
<protein>
    <submittedName>
        <fullName evidence="2">DUF2269 family protein</fullName>
    </submittedName>
</protein>
<proteinExistence type="predicted"/>
<dbReference type="RefSeq" id="WP_237382724.1">
    <property type="nucleotide sequence ID" value="NZ_CP071793.1"/>
</dbReference>
<accession>A0A8A4TSV3</accession>
<dbReference type="AlphaFoldDB" id="A0A8A4TSV3"/>